<reference evidence="2 3" key="1">
    <citation type="submission" date="2017-02" db="EMBL/GenBank/DDBJ databases">
        <authorList>
            <person name="Peterson S.W."/>
        </authorList>
    </citation>
    <scope>NUCLEOTIDE SEQUENCE [LARGE SCALE GENOMIC DNA]</scope>
    <source>
        <strain evidence="2 3">P15</strain>
    </source>
</reference>
<evidence type="ECO:0000313" key="2">
    <source>
        <dbReference type="EMBL" id="SKC49842.1"/>
    </source>
</evidence>
<dbReference type="EMBL" id="FUZV01000001">
    <property type="protein sequence ID" value="SKC49842.1"/>
    <property type="molecule type" value="Genomic_DNA"/>
</dbReference>
<name>A0A1T5JF28_9GAMM</name>
<accession>A0A1T5JF28</accession>
<sequence>MGTQGQGSQDWMGSELVDAEQSSTDGTSVGGDHELEHGLPVIGTPLVEEAARWELHIKLGLPYRTSYEARMRHFLALCARSGIRANSLQLVVAFRYGYWAAAGDPVAYEQQEMSLELRIRKQTFGRLVHLATTAWGGVERDDSCRVYPNYAFGAFSGETGTHTRNEDGDIDGVIGGWGMPDLLTEPYIDEAA</sequence>
<gene>
    <name evidence="2" type="ORF">SAMN06296058_0742</name>
</gene>
<evidence type="ECO:0000313" key="3">
    <source>
        <dbReference type="Proteomes" id="UP000190341"/>
    </source>
</evidence>
<evidence type="ECO:0000256" key="1">
    <source>
        <dbReference type="SAM" id="MobiDB-lite"/>
    </source>
</evidence>
<dbReference type="Proteomes" id="UP000190341">
    <property type="component" value="Unassembled WGS sequence"/>
</dbReference>
<protein>
    <submittedName>
        <fullName evidence="2">Uncharacterized protein</fullName>
    </submittedName>
</protein>
<organism evidence="2 3">
    <name type="scientific">Pseudoxanthomonas indica</name>
    <dbReference type="NCBI Taxonomy" id="428993"/>
    <lineage>
        <taxon>Bacteria</taxon>
        <taxon>Pseudomonadati</taxon>
        <taxon>Pseudomonadota</taxon>
        <taxon>Gammaproteobacteria</taxon>
        <taxon>Lysobacterales</taxon>
        <taxon>Lysobacteraceae</taxon>
        <taxon>Pseudoxanthomonas</taxon>
    </lineage>
</organism>
<dbReference type="STRING" id="428993.SAMN06296058_0742"/>
<proteinExistence type="predicted"/>
<feature type="compositionally biased region" description="Polar residues" evidence="1">
    <location>
        <begin position="1"/>
        <end position="11"/>
    </location>
</feature>
<dbReference type="AlphaFoldDB" id="A0A1T5JF28"/>
<feature type="region of interest" description="Disordered" evidence="1">
    <location>
        <begin position="1"/>
        <end position="31"/>
    </location>
</feature>
<keyword evidence="3" id="KW-1185">Reference proteome</keyword>